<keyword evidence="4" id="KW-1185">Reference proteome</keyword>
<dbReference type="PROSITE" id="PS50143">
    <property type="entry name" value="BIR_REPEAT_2"/>
    <property type="match status" value="1"/>
</dbReference>
<protein>
    <submittedName>
        <fullName evidence="3">Uncharacterized protein</fullName>
    </submittedName>
</protein>
<keyword evidence="2" id="KW-0862">Zinc</keyword>
<dbReference type="Proteomes" id="UP001461498">
    <property type="component" value="Unassembled WGS sequence"/>
</dbReference>
<evidence type="ECO:0000313" key="3">
    <source>
        <dbReference type="EMBL" id="KAK9511037.1"/>
    </source>
</evidence>
<dbReference type="AlphaFoldDB" id="A0AAW1DL34"/>
<dbReference type="CDD" id="cd00022">
    <property type="entry name" value="BIR"/>
    <property type="match status" value="1"/>
</dbReference>
<dbReference type="PANTHER" id="PTHR46771:SF5">
    <property type="entry name" value="DETERIN"/>
    <property type="match status" value="1"/>
</dbReference>
<reference evidence="3 4" key="1">
    <citation type="submission" date="2022-12" db="EMBL/GenBank/DDBJ databases">
        <title>Chromosome-level genome assembly of true bugs.</title>
        <authorList>
            <person name="Ma L."/>
            <person name="Li H."/>
        </authorList>
    </citation>
    <scope>NUCLEOTIDE SEQUENCE [LARGE SCALE GENOMIC DNA]</scope>
    <source>
        <strain evidence="3">Lab_2022b</strain>
    </source>
</reference>
<dbReference type="EMBL" id="JAPXFL010000002">
    <property type="protein sequence ID" value="KAK9511037.1"/>
    <property type="molecule type" value="Genomic_DNA"/>
</dbReference>
<comment type="caution">
    <text evidence="3">The sequence shown here is derived from an EMBL/GenBank/DDBJ whole genome shotgun (WGS) entry which is preliminary data.</text>
</comment>
<accession>A0AAW1DL34</accession>
<name>A0AAW1DL34_9HEMI</name>
<evidence type="ECO:0000256" key="1">
    <source>
        <dbReference type="ARBA" id="ARBA00022723"/>
    </source>
</evidence>
<proteinExistence type="predicted"/>
<evidence type="ECO:0000313" key="4">
    <source>
        <dbReference type="Proteomes" id="UP001461498"/>
    </source>
</evidence>
<evidence type="ECO:0000256" key="2">
    <source>
        <dbReference type="ARBA" id="ARBA00022833"/>
    </source>
</evidence>
<dbReference type="PANTHER" id="PTHR46771">
    <property type="entry name" value="DETERIN"/>
    <property type="match status" value="1"/>
</dbReference>
<dbReference type="InterPro" id="IPR001370">
    <property type="entry name" value="BIR_rpt"/>
</dbReference>
<sequence>MTAKNEVRFSELSTYQGRKRSFPNNWYSIHPQETLSPHVMAKAGFYYIRGDLVKCYYCEKELENWEEDDNVYKEHRDHANYCPFVKMFPTNAPDKITFSQALILERERIFFILDRDFAKWESELRLVVREGINEAIKEGEKASKPRKYKKVKK</sequence>
<keyword evidence="1" id="KW-0479">Metal-binding</keyword>
<dbReference type="SUPFAM" id="SSF57924">
    <property type="entry name" value="Inhibitor of apoptosis (IAP) repeat"/>
    <property type="match status" value="1"/>
</dbReference>
<dbReference type="Pfam" id="PF00653">
    <property type="entry name" value="BIR"/>
    <property type="match status" value="1"/>
</dbReference>
<dbReference type="Gene3D" id="1.10.1170.10">
    <property type="entry name" value="Inhibitor Of Apoptosis Protein (2mihbC-IAP-1), Chain A"/>
    <property type="match status" value="1"/>
</dbReference>
<dbReference type="SMART" id="SM00238">
    <property type="entry name" value="BIR"/>
    <property type="match status" value="1"/>
</dbReference>
<dbReference type="GO" id="GO:0046872">
    <property type="term" value="F:metal ion binding"/>
    <property type="evidence" value="ECO:0007669"/>
    <property type="project" value="UniProtKB-KW"/>
</dbReference>
<organism evidence="3 4">
    <name type="scientific">Rhynocoris fuscipes</name>
    <dbReference type="NCBI Taxonomy" id="488301"/>
    <lineage>
        <taxon>Eukaryota</taxon>
        <taxon>Metazoa</taxon>
        <taxon>Ecdysozoa</taxon>
        <taxon>Arthropoda</taxon>
        <taxon>Hexapoda</taxon>
        <taxon>Insecta</taxon>
        <taxon>Pterygota</taxon>
        <taxon>Neoptera</taxon>
        <taxon>Paraneoptera</taxon>
        <taxon>Hemiptera</taxon>
        <taxon>Heteroptera</taxon>
        <taxon>Panheteroptera</taxon>
        <taxon>Cimicomorpha</taxon>
        <taxon>Reduviidae</taxon>
        <taxon>Harpactorinae</taxon>
        <taxon>Harpactorini</taxon>
        <taxon>Rhynocoris</taxon>
    </lineage>
</organism>
<dbReference type="InterPro" id="IPR051190">
    <property type="entry name" value="Baculoviral_IAP"/>
</dbReference>
<gene>
    <name evidence="3" type="ORF">O3M35_005686</name>
</gene>